<dbReference type="InterPro" id="IPR013087">
    <property type="entry name" value="Znf_C2H2_type"/>
</dbReference>
<proteinExistence type="predicted"/>
<evidence type="ECO:0000259" key="3">
    <source>
        <dbReference type="PROSITE" id="PS50157"/>
    </source>
</evidence>
<dbReference type="InterPro" id="IPR045320">
    <property type="entry name" value="JAGGED/SL1-like"/>
</dbReference>
<name>A0AAV7EFN1_ARIFI</name>
<evidence type="ECO:0000256" key="1">
    <source>
        <dbReference type="PROSITE-ProRule" id="PRU00042"/>
    </source>
</evidence>
<dbReference type="Gene3D" id="3.30.160.60">
    <property type="entry name" value="Classic Zinc Finger"/>
    <property type="match status" value="1"/>
</dbReference>
<organism evidence="4 5">
    <name type="scientific">Aristolochia fimbriata</name>
    <name type="common">White veined hardy Dutchman's pipe vine</name>
    <dbReference type="NCBI Taxonomy" id="158543"/>
    <lineage>
        <taxon>Eukaryota</taxon>
        <taxon>Viridiplantae</taxon>
        <taxon>Streptophyta</taxon>
        <taxon>Embryophyta</taxon>
        <taxon>Tracheophyta</taxon>
        <taxon>Spermatophyta</taxon>
        <taxon>Magnoliopsida</taxon>
        <taxon>Magnoliidae</taxon>
        <taxon>Piperales</taxon>
        <taxon>Aristolochiaceae</taxon>
        <taxon>Aristolochia</taxon>
    </lineage>
</organism>
<feature type="domain" description="C2H2-type" evidence="3">
    <location>
        <begin position="21"/>
        <end position="48"/>
    </location>
</feature>
<dbReference type="Proteomes" id="UP000825729">
    <property type="component" value="Unassembled WGS sequence"/>
</dbReference>
<evidence type="ECO:0000256" key="2">
    <source>
        <dbReference type="SAM" id="MobiDB-lite"/>
    </source>
</evidence>
<evidence type="ECO:0000313" key="5">
    <source>
        <dbReference type="Proteomes" id="UP000825729"/>
    </source>
</evidence>
<evidence type="ECO:0000313" key="4">
    <source>
        <dbReference type="EMBL" id="KAG9447650.1"/>
    </source>
</evidence>
<keyword evidence="5" id="KW-1185">Reference proteome</keyword>
<dbReference type="GO" id="GO:0003700">
    <property type="term" value="F:DNA-binding transcription factor activity"/>
    <property type="evidence" value="ECO:0007669"/>
    <property type="project" value="InterPro"/>
</dbReference>
<protein>
    <recommendedName>
        <fullName evidence="3">C2H2-type domain-containing protein</fullName>
    </recommendedName>
</protein>
<accession>A0AAV7EFN1</accession>
<dbReference type="PROSITE" id="PS00028">
    <property type="entry name" value="ZINC_FINGER_C2H2_1"/>
    <property type="match status" value="1"/>
</dbReference>
<dbReference type="PROSITE" id="PS50157">
    <property type="entry name" value="ZINC_FINGER_C2H2_2"/>
    <property type="match status" value="1"/>
</dbReference>
<dbReference type="PANTHER" id="PTHR45730">
    <property type="entry name" value="ZINC FINGER PROTEIN JAGGED"/>
    <property type="match status" value="1"/>
</dbReference>
<dbReference type="GO" id="GO:0008270">
    <property type="term" value="F:zinc ion binding"/>
    <property type="evidence" value="ECO:0007669"/>
    <property type="project" value="UniProtKB-KW"/>
</dbReference>
<feature type="compositionally biased region" description="Polar residues" evidence="2">
    <location>
        <begin position="144"/>
        <end position="153"/>
    </location>
</feature>
<keyword evidence="1" id="KW-0479">Metal-binding</keyword>
<gene>
    <name evidence="4" type="ORF">H6P81_013778</name>
</gene>
<feature type="region of interest" description="Disordered" evidence="2">
    <location>
        <begin position="144"/>
        <end position="175"/>
    </location>
</feature>
<dbReference type="AlphaFoldDB" id="A0AAV7EFN1"/>
<keyword evidence="1" id="KW-0862">Zinc</keyword>
<dbReference type="PANTHER" id="PTHR45730:SF108">
    <property type="entry name" value="PROTEIN LATE FLOWERING"/>
    <property type="match status" value="1"/>
</dbReference>
<comment type="caution">
    <text evidence="4">The sequence shown here is derived from an EMBL/GenBank/DDBJ whole genome shotgun (WGS) entry which is preliminary data.</text>
</comment>
<keyword evidence="1" id="KW-0863">Zinc-finger</keyword>
<sequence>MAEEEKIGYDCSSAEEAARIFPCLYCSRKFCTSQALGGHQNAHKRERTAARRAQRASEHSHHRLCNLAVSPRPFFFSQNPAALSSPSFYIPSHASTHPHLATHNHFGSNGAARFMPAAFSPSPCSTTTPSFVEEEQRFLNWQQSMRSGESSKNPAFWSKEQGEGREDSLDLNLRL</sequence>
<dbReference type="EMBL" id="JAINDJ010000005">
    <property type="protein sequence ID" value="KAG9447650.1"/>
    <property type="molecule type" value="Genomic_DNA"/>
</dbReference>
<reference evidence="4 5" key="1">
    <citation type="submission" date="2021-07" db="EMBL/GenBank/DDBJ databases">
        <title>The Aristolochia fimbriata genome: insights into angiosperm evolution, floral development and chemical biosynthesis.</title>
        <authorList>
            <person name="Jiao Y."/>
        </authorList>
    </citation>
    <scope>NUCLEOTIDE SEQUENCE [LARGE SCALE GENOMIC DNA]</scope>
    <source>
        <strain evidence="4">IBCAS-2021</strain>
        <tissue evidence="4">Leaf</tissue>
    </source>
</reference>